<gene>
    <name evidence="4" type="ORF">S01H4_61342</name>
</gene>
<evidence type="ECO:0000256" key="1">
    <source>
        <dbReference type="ARBA" id="ARBA00001933"/>
    </source>
</evidence>
<feature type="non-terminal residue" evidence="4">
    <location>
        <position position="105"/>
    </location>
</feature>
<name>X1EN78_9ZZZZ</name>
<dbReference type="EMBL" id="BART01036352">
    <property type="protein sequence ID" value="GAH10098.1"/>
    <property type="molecule type" value="Genomic_DNA"/>
</dbReference>
<dbReference type="PANTHER" id="PTHR11825">
    <property type="entry name" value="SUBGROUP IIII AMINOTRANSFERASE"/>
    <property type="match status" value="1"/>
</dbReference>
<accession>X1EN78</accession>
<keyword evidence="3" id="KW-0663">Pyridoxal phosphate</keyword>
<dbReference type="AlphaFoldDB" id="X1EN78"/>
<dbReference type="GO" id="GO:0004084">
    <property type="term" value="F:branched-chain-amino-acid transaminase activity"/>
    <property type="evidence" value="ECO:0007669"/>
    <property type="project" value="InterPro"/>
</dbReference>
<evidence type="ECO:0000256" key="3">
    <source>
        <dbReference type="ARBA" id="ARBA00022898"/>
    </source>
</evidence>
<dbReference type="GO" id="GO:0009081">
    <property type="term" value="P:branched-chain amino acid metabolic process"/>
    <property type="evidence" value="ECO:0007669"/>
    <property type="project" value="InterPro"/>
</dbReference>
<organism evidence="4">
    <name type="scientific">marine sediment metagenome</name>
    <dbReference type="NCBI Taxonomy" id="412755"/>
    <lineage>
        <taxon>unclassified sequences</taxon>
        <taxon>metagenomes</taxon>
        <taxon>ecological metagenomes</taxon>
    </lineage>
</organism>
<dbReference type="InterPro" id="IPR043131">
    <property type="entry name" value="BCAT-like_N"/>
</dbReference>
<reference evidence="4" key="1">
    <citation type="journal article" date="2014" name="Front. Microbiol.">
        <title>High frequency of phylogenetically diverse reductive dehalogenase-homologous genes in deep subseafloor sedimentary metagenomes.</title>
        <authorList>
            <person name="Kawai M."/>
            <person name="Futagami T."/>
            <person name="Toyoda A."/>
            <person name="Takaki Y."/>
            <person name="Nishi S."/>
            <person name="Hori S."/>
            <person name="Arai W."/>
            <person name="Tsubouchi T."/>
            <person name="Morono Y."/>
            <person name="Uchiyama I."/>
            <person name="Ito T."/>
            <person name="Fujiyama A."/>
            <person name="Inagaki F."/>
            <person name="Takami H."/>
        </authorList>
    </citation>
    <scope>NUCLEOTIDE SEQUENCE</scope>
    <source>
        <strain evidence="4">Expedition CK06-06</strain>
    </source>
</reference>
<evidence type="ECO:0000313" key="4">
    <source>
        <dbReference type="EMBL" id="GAH10098.1"/>
    </source>
</evidence>
<comment type="similarity">
    <text evidence="2">Belongs to the class-IV pyridoxal-phosphate-dependent aminotransferase family.</text>
</comment>
<evidence type="ECO:0000256" key="2">
    <source>
        <dbReference type="ARBA" id="ARBA00009320"/>
    </source>
</evidence>
<proteinExistence type="inferred from homology"/>
<dbReference type="InterPro" id="IPR005786">
    <property type="entry name" value="B_amino_transII"/>
</dbReference>
<dbReference type="SUPFAM" id="SSF56752">
    <property type="entry name" value="D-aminoacid aminotransferase-like PLP-dependent enzymes"/>
    <property type="match status" value="1"/>
</dbReference>
<comment type="cofactor">
    <cofactor evidence="1">
        <name>pyridoxal 5'-phosphate</name>
        <dbReference type="ChEBI" id="CHEBI:597326"/>
    </cofactor>
</comment>
<dbReference type="PANTHER" id="PTHR11825:SF44">
    <property type="entry name" value="BRANCHED-CHAIN-AMINO-ACID AMINOTRANSFERASE"/>
    <property type="match status" value="1"/>
</dbReference>
<comment type="caution">
    <text evidence="4">The sequence shown here is derived from an EMBL/GenBank/DDBJ whole genome shotgun (WGS) entry which is preliminary data.</text>
</comment>
<dbReference type="Gene3D" id="3.30.470.10">
    <property type="match status" value="1"/>
</dbReference>
<dbReference type="InterPro" id="IPR036038">
    <property type="entry name" value="Aminotransferase-like"/>
</dbReference>
<protein>
    <recommendedName>
        <fullName evidence="5">Branched-chain amino acid aminotransferase</fullName>
    </recommendedName>
</protein>
<sequence>MSEFMDIPILLCKEEERKQKHEDSSLTFGKDFTDHMFFMHFKEGKWQDPRIIPYQSFEMDPACSVLHYSQEIFEGLKAFRHPDGSIHMFRPYENAERMNISAERM</sequence>
<evidence type="ECO:0008006" key="5">
    <source>
        <dbReference type="Google" id="ProtNLM"/>
    </source>
</evidence>